<comment type="cofactor">
    <cofactor evidence="1">
        <name>heme</name>
        <dbReference type="ChEBI" id="CHEBI:30413"/>
    </cofactor>
</comment>
<dbReference type="InterPro" id="IPR050476">
    <property type="entry name" value="Insect_CytP450_Detox"/>
</dbReference>
<evidence type="ECO:0000256" key="2">
    <source>
        <dbReference type="ARBA" id="ARBA00004174"/>
    </source>
</evidence>
<keyword evidence="9" id="KW-0560">Oxidoreductase</keyword>
<evidence type="ECO:0000313" key="14">
    <source>
        <dbReference type="Proteomes" id="UP001431783"/>
    </source>
</evidence>
<organism evidence="13 14">
    <name type="scientific">Henosepilachna vigintioctopunctata</name>
    <dbReference type="NCBI Taxonomy" id="420089"/>
    <lineage>
        <taxon>Eukaryota</taxon>
        <taxon>Metazoa</taxon>
        <taxon>Ecdysozoa</taxon>
        <taxon>Arthropoda</taxon>
        <taxon>Hexapoda</taxon>
        <taxon>Insecta</taxon>
        <taxon>Pterygota</taxon>
        <taxon>Neoptera</taxon>
        <taxon>Endopterygota</taxon>
        <taxon>Coleoptera</taxon>
        <taxon>Polyphaga</taxon>
        <taxon>Cucujiformia</taxon>
        <taxon>Coccinelloidea</taxon>
        <taxon>Coccinellidae</taxon>
        <taxon>Epilachninae</taxon>
        <taxon>Epilachnini</taxon>
        <taxon>Henosepilachna</taxon>
    </lineage>
</organism>
<dbReference type="GO" id="GO:0020037">
    <property type="term" value="F:heme binding"/>
    <property type="evidence" value="ECO:0007669"/>
    <property type="project" value="InterPro"/>
</dbReference>
<dbReference type="GO" id="GO:0005506">
    <property type="term" value="F:iron ion binding"/>
    <property type="evidence" value="ECO:0007669"/>
    <property type="project" value="InterPro"/>
</dbReference>
<evidence type="ECO:0008006" key="15">
    <source>
        <dbReference type="Google" id="ProtNLM"/>
    </source>
</evidence>
<evidence type="ECO:0000256" key="8">
    <source>
        <dbReference type="ARBA" id="ARBA00022848"/>
    </source>
</evidence>
<comment type="similarity">
    <text evidence="4">Belongs to the cytochrome P450 family.</text>
</comment>
<evidence type="ECO:0000256" key="11">
    <source>
        <dbReference type="ARBA" id="ARBA00023033"/>
    </source>
</evidence>
<keyword evidence="10" id="KW-0408">Iron</keyword>
<dbReference type="SUPFAM" id="SSF48264">
    <property type="entry name" value="Cytochrome P450"/>
    <property type="match status" value="1"/>
</dbReference>
<dbReference type="EMBL" id="JARQZJ010000094">
    <property type="protein sequence ID" value="KAK9884795.1"/>
    <property type="molecule type" value="Genomic_DNA"/>
</dbReference>
<reference evidence="13 14" key="1">
    <citation type="submission" date="2023-03" db="EMBL/GenBank/DDBJ databases">
        <title>Genome insight into feeding habits of ladybird beetles.</title>
        <authorList>
            <person name="Li H.-S."/>
            <person name="Huang Y.-H."/>
            <person name="Pang H."/>
        </authorList>
    </citation>
    <scope>NUCLEOTIDE SEQUENCE [LARGE SCALE GENOMIC DNA]</scope>
    <source>
        <strain evidence="13">SYSU_2023b</strain>
        <tissue evidence="13">Whole body</tissue>
    </source>
</reference>
<evidence type="ECO:0000256" key="9">
    <source>
        <dbReference type="ARBA" id="ARBA00023002"/>
    </source>
</evidence>
<comment type="caution">
    <text evidence="13">The sequence shown here is derived from an EMBL/GenBank/DDBJ whole genome shotgun (WGS) entry which is preliminary data.</text>
</comment>
<keyword evidence="11" id="KW-0503">Monooxygenase</keyword>
<dbReference type="GO" id="GO:0016705">
    <property type="term" value="F:oxidoreductase activity, acting on paired donors, with incorporation or reduction of molecular oxygen"/>
    <property type="evidence" value="ECO:0007669"/>
    <property type="project" value="InterPro"/>
</dbReference>
<keyword evidence="14" id="KW-1185">Reference proteome</keyword>
<dbReference type="Proteomes" id="UP001431783">
    <property type="component" value="Unassembled WGS sequence"/>
</dbReference>
<evidence type="ECO:0000256" key="1">
    <source>
        <dbReference type="ARBA" id="ARBA00001971"/>
    </source>
</evidence>
<evidence type="ECO:0000313" key="13">
    <source>
        <dbReference type="EMBL" id="KAK9884795.1"/>
    </source>
</evidence>
<evidence type="ECO:0000256" key="7">
    <source>
        <dbReference type="ARBA" id="ARBA00022824"/>
    </source>
</evidence>
<name>A0AAW1UXU2_9CUCU</name>
<dbReference type="InterPro" id="IPR036396">
    <property type="entry name" value="Cyt_P450_sf"/>
</dbReference>
<keyword evidence="7" id="KW-0256">Endoplasmic reticulum</keyword>
<evidence type="ECO:0000256" key="3">
    <source>
        <dbReference type="ARBA" id="ARBA00004406"/>
    </source>
</evidence>
<dbReference type="PANTHER" id="PTHR24292:SF100">
    <property type="entry name" value="CYTOCHROME P450 6A16, ISOFORM B-RELATED"/>
    <property type="match status" value="1"/>
</dbReference>
<evidence type="ECO:0000256" key="6">
    <source>
        <dbReference type="ARBA" id="ARBA00022723"/>
    </source>
</evidence>
<keyword evidence="5" id="KW-0349">Heme</keyword>
<keyword evidence="12" id="KW-0472">Membrane</keyword>
<dbReference type="AlphaFoldDB" id="A0AAW1UXU2"/>
<sequence>MLLLSQQDSFGVTYAKIYNSLKKEGLGFGGFYFCLKPVFMPIDLEIVKRIVQNEGNNFMERGLYANEDRDPIGTNLFNLEGHKWRQLRAKLTPTFTPGKMKMMFKILIDSASGLQKIMEEEEGNIVDIKDILGRFTTDVIGNCAFGLDCNCLENSDSEFRKHGKAIVKRTWSDNFVQFLNQIFPKFMKLLNSKSFPADVSEFMMNMVKATVQYREKNNITRNDFMHLLIRLKNRGRLVDDGKLLSDSLSKKKK</sequence>
<comment type="subcellular location">
    <subcellularLocation>
        <location evidence="3">Endoplasmic reticulum membrane</location>
        <topology evidence="3">Peripheral membrane protein</topology>
    </subcellularLocation>
    <subcellularLocation>
        <location evidence="2">Microsome membrane</location>
        <topology evidence="2">Peripheral membrane protein</topology>
    </subcellularLocation>
</comment>
<dbReference type="Pfam" id="PF00067">
    <property type="entry name" value="p450"/>
    <property type="match status" value="1"/>
</dbReference>
<evidence type="ECO:0000256" key="5">
    <source>
        <dbReference type="ARBA" id="ARBA00022617"/>
    </source>
</evidence>
<dbReference type="InterPro" id="IPR002402">
    <property type="entry name" value="Cyt_P450_E_grp-II"/>
</dbReference>
<dbReference type="PRINTS" id="PR00464">
    <property type="entry name" value="EP450II"/>
</dbReference>
<dbReference type="Gene3D" id="1.10.630.10">
    <property type="entry name" value="Cytochrome P450"/>
    <property type="match status" value="1"/>
</dbReference>
<evidence type="ECO:0000256" key="4">
    <source>
        <dbReference type="ARBA" id="ARBA00010617"/>
    </source>
</evidence>
<keyword evidence="6" id="KW-0479">Metal-binding</keyword>
<evidence type="ECO:0000256" key="10">
    <source>
        <dbReference type="ARBA" id="ARBA00023004"/>
    </source>
</evidence>
<keyword evidence="8" id="KW-0492">Microsome</keyword>
<dbReference type="GO" id="GO:0005789">
    <property type="term" value="C:endoplasmic reticulum membrane"/>
    <property type="evidence" value="ECO:0007669"/>
    <property type="project" value="UniProtKB-SubCell"/>
</dbReference>
<dbReference type="InterPro" id="IPR001128">
    <property type="entry name" value="Cyt_P450"/>
</dbReference>
<gene>
    <name evidence="13" type="ORF">WA026_009023</name>
</gene>
<protein>
    <recommendedName>
        <fullName evidence="15">Cytochrome P450</fullName>
    </recommendedName>
</protein>
<evidence type="ECO:0000256" key="12">
    <source>
        <dbReference type="ARBA" id="ARBA00023136"/>
    </source>
</evidence>
<proteinExistence type="inferred from homology"/>
<dbReference type="GO" id="GO:0004497">
    <property type="term" value="F:monooxygenase activity"/>
    <property type="evidence" value="ECO:0007669"/>
    <property type="project" value="UniProtKB-KW"/>
</dbReference>
<accession>A0AAW1UXU2</accession>
<dbReference type="PANTHER" id="PTHR24292">
    <property type="entry name" value="CYTOCHROME P450"/>
    <property type="match status" value="1"/>
</dbReference>